<gene>
    <name evidence="1" type="ORF">M513_04008</name>
</gene>
<sequence length="44" mass="4752">AAKGLVRLLRIYASCIIVCYKEKICPRVLGAFATSSLCGIFSCL</sequence>
<reference evidence="1 2" key="1">
    <citation type="journal article" date="2014" name="Nat. Genet.">
        <title>Genome and transcriptome of the porcine whipworm Trichuris suis.</title>
        <authorList>
            <person name="Jex A.R."/>
            <person name="Nejsum P."/>
            <person name="Schwarz E.M."/>
            <person name="Hu L."/>
            <person name="Young N.D."/>
            <person name="Hall R.S."/>
            <person name="Korhonen P.K."/>
            <person name="Liao S."/>
            <person name="Thamsborg S."/>
            <person name="Xia J."/>
            <person name="Xu P."/>
            <person name="Wang S."/>
            <person name="Scheerlinck J.P."/>
            <person name="Hofmann A."/>
            <person name="Sternberg P.W."/>
            <person name="Wang J."/>
            <person name="Gasser R.B."/>
        </authorList>
    </citation>
    <scope>NUCLEOTIDE SEQUENCE [LARGE SCALE GENOMIC DNA]</scope>
    <source>
        <strain evidence="1">DCEP-RM93M</strain>
    </source>
</reference>
<dbReference type="Proteomes" id="UP000030764">
    <property type="component" value="Unassembled WGS sequence"/>
</dbReference>
<feature type="non-terminal residue" evidence="1">
    <location>
        <position position="1"/>
    </location>
</feature>
<feature type="non-terminal residue" evidence="1">
    <location>
        <position position="44"/>
    </location>
</feature>
<accession>A0A085MCZ4</accession>
<dbReference type="EMBL" id="KL363202">
    <property type="protein sequence ID" value="KFD55090.1"/>
    <property type="molecule type" value="Genomic_DNA"/>
</dbReference>
<name>A0A085MCZ4_9BILA</name>
<evidence type="ECO:0000313" key="1">
    <source>
        <dbReference type="EMBL" id="KFD55090.1"/>
    </source>
</evidence>
<proteinExistence type="predicted"/>
<evidence type="ECO:0000313" key="2">
    <source>
        <dbReference type="Proteomes" id="UP000030764"/>
    </source>
</evidence>
<dbReference type="AlphaFoldDB" id="A0A085MCZ4"/>
<keyword evidence="2" id="KW-1185">Reference proteome</keyword>
<protein>
    <submittedName>
        <fullName evidence="1">Uncharacterized protein</fullName>
    </submittedName>
</protein>
<organism evidence="1 2">
    <name type="scientific">Trichuris suis</name>
    <name type="common">pig whipworm</name>
    <dbReference type="NCBI Taxonomy" id="68888"/>
    <lineage>
        <taxon>Eukaryota</taxon>
        <taxon>Metazoa</taxon>
        <taxon>Ecdysozoa</taxon>
        <taxon>Nematoda</taxon>
        <taxon>Enoplea</taxon>
        <taxon>Dorylaimia</taxon>
        <taxon>Trichinellida</taxon>
        <taxon>Trichuridae</taxon>
        <taxon>Trichuris</taxon>
    </lineage>
</organism>